<reference evidence="3" key="1">
    <citation type="submission" date="2021-01" db="EMBL/GenBank/DDBJ databases">
        <title>Fulvivirga kasyanovii gen. nov., sp nov., a novel member of the phylum Bacteroidetes isolated from seawater in a mussel farm.</title>
        <authorList>
            <person name="Zhao L.-H."/>
            <person name="Wang Z.-J."/>
        </authorList>
    </citation>
    <scope>NUCLEOTIDE SEQUENCE</scope>
    <source>
        <strain evidence="3">29W222</strain>
    </source>
</reference>
<feature type="signal peptide" evidence="2">
    <location>
        <begin position="1"/>
        <end position="18"/>
    </location>
</feature>
<name>A0A937KD30_9BACT</name>
<keyword evidence="2" id="KW-0732">Signal</keyword>
<dbReference type="InterPro" id="IPR019734">
    <property type="entry name" value="TPR_rpt"/>
</dbReference>
<dbReference type="EMBL" id="JAEUGD010000058">
    <property type="protein sequence ID" value="MBL6448039.1"/>
    <property type="molecule type" value="Genomic_DNA"/>
</dbReference>
<dbReference type="PROSITE" id="PS50005">
    <property type="entry name" value="TPR"/>
    <property type="match status" value="1"/>
</dbReference>
<sequence>MRLPLIIFVLVLSGMVKGQTPTTYTSNGKTHLLGEFDLTVLETDTLYSQWYQQSYESAELDYTKIDWKHNLHGIEVEIYMGTWCGDSKNWVPKFVRMWEELGLPRDQLKFIALYGSGAHYKQGPEGEEQGKQIHRVPTFIFKREDTEFARIVESPASDLVTDVAQIALGYPSKPNYKAANFLLEHFSLHPIDHMRDKIRFYFSQTYHLVGKSSELNTLGYVLLKAGEIDKAIYTFELNTYLFRYEPNVYDSYGEALAMAGKVKEAKIQYQKVLELDPENNNARQQLAELEE</sequence>
<dbReference type="Proteomes" id="UP000614216">
    <property type="component" value="Unassembled WGS sequence"/>
</dbReference>
<evidence type="ECO:0000313" key="4">
    <source>
        <dbReference type="Proteomes" id="UP000614216"/>
    </source>
</evidence>
<dbReference type="Gene3D" id="1.25.40.10">
    <property type="entry name" value="Tetratricopeptide repeat domain"/>
    <property type="match status" value="1"/>
</dbReference>
<dbReference type="RefSeq" id="WP_202857577.1">
    <property type="nucleotide sequence ID" value="NZ_JAEUGD010000058.1"/>
</dbReference>
<protein>
    <recommendedName>
        <fullName evidence="5">Tetratricopeptide repeat protein</fullName>
    </recommendedName>
</protein>
<accession>A0A937KD30</accession>
<proteinExistence type="predicted"/>
<dbReference type="SUPFAM" id="SSF52833">
    <property type="entry name" value="Thioredoxin-like"/>
    <property type="match status" value="1"/>
</dbReference>
<dbReference type="InterPro" id="IPR011990">
    <property type="entry name" value="TPR-like_helical_dom_sf"/>
</dbReference>
<dbReference type="InterPro" id="IPR036249">
    <property type="entry name" value="Thioredoxin-like_sf"/>
</dbReference>
<dbReference type="SUPFAM" id="SSF48452">
    <property type="entry name" value="TPR-like"/>
    <property type="match status" value="1"/>
</dbReference>
<organism evidence="3 4">
    <name type="scientific">Fulvivirga marina</name>
    <dbReference type="NCBI Taxonomy" id="2494733"/>
    <lineage>
        <taxon>Bacteria</taxon>
        <taxon>Pseudomonadati</taxon>
        <taxon>Bacteroidota</taxon>
        <taxon>Cytophagia</taxon>
        <taxon>Cytophagales</taxon>
        <taxon>Fulvivirgaceae</taxon>
        <taxon>Fulvivirga</taxon>
    </lineage>
</organism>
<evidence type="ECO:0000256" key="1">
    <source>
        <dbReference type="PROSITE-ProRule" id="PRU00339"/>
    </source>
</evidence>
<dbReference type="AlphaFoldDB" id="A0A937KD30"/>
<evidence type="ECO:0000256" key="2">
    <source>
        <dbReference type="SAM" id="SignalP"/>
    </source>
</evidence>
<evidence type="ECO:0008006" key="5">
    <source>
        <dbReference type="Google" id="ProtNLM"/>
    </source>
</evidence>
<evidence type="ECO:0000313" key="3">
    <source>
        <dbReference type="EMBL" id="MBL6448039.1"/>
    </source>
</evidence>
<keyword evidence="1" id="KW-0802">TPR repeat</keyword>
<gene>
    <name evidence="3" type="ORF">JMN32_17105</name>
</gene>
<feature type="chain" id="PRO_5037579519" description="Tetratricopeptide repeat protein" evidence="2">
    <location>
        <begin position="19"/>
        <end position="291"/>
    </location>
</feature>
<comment type="caution">
    <text evidence="3">The sequence shown here is derived from an EMBL/GenBank/DDBJ whole genome shotgun (WGS) entry which is preliminary data.</text>
</comment>
<feature type="repeat" description="TPR" evidence="1">
    <location>
        <begin position="246"/>
        <end position="279"/>
    </location>
</feature>
<keyword evidence="4" id="KW-1185">Reference proteome</keyword>